<feature type="domain" description="KTSC" evidence="1">
    <location>
        <begin position="8"/>
        <end position="63"/>
    </location>
</feature>
<proteinExistence type="predicted"/>
<protein>
    <submittedName>
        <fullName evidence="2">KTSC domain-containing protein</fullName>
    </submittedName>
</protein>
<evidence type="ECO:0000313" key="3">
    <source>
        <dbReference type="Proteomes" id="UP000235881"/>
    </source>
</evidence>
<comment type="caution">
    <text evidence="2">The sequence shown here is derived from an EMBL/GenBank/DDBJ whole genome shotgun (WGS) entry which is preliminary data.</text>
</comment>
<reference evidence="2 3" key="1">
    <citation type="submission" date="2018-01" db="EMBL/GenBank/DDBJ databases">
        <title>Denitrification phenotypes of diverse strains of Pseudomonas stutzeri.</title>
        <authorList>
            <person name="Milligan D.A."/>
            <person name="Bergaust L."/>
            <person name="Bakken L.R."/>
            <person name="Frostegard A."/>
        </authorList>
    </citation>
    <scope>NUCLEOTIDE SEQUENCE [LARGE SCALE GENOMIC DNA]</scope>
    <source>
        <strain evidence="2 3">DSM 50238</strain>
    </source>
</reference>
<name>A0A8E2U2B6_9GAMM</name>
<dbReference type="EMBL" id="POUK01000002">
    <property type="protein sequence ID" value="PNF77532.1"/>
    <property type="molecule type" value="Genomic_DNA"/>
</dbReference>
<dbReference type="Proteomes" id="UP000235881">
    <property type="component" value="Unassembled WGS sequence"/>
</dbReference>
<dbReference type="AlphaFoldDB" id="A0A8E2U2B6"/>
<evidence type="ECO:0000259" key="1">
    <source>
        <dbReference type="Pfam" id="PF13619"/>
    </source>
</evidence>
<accession>A0A8E2U2B6</accession>
<evidence type="ECO:0000313" key="2">
    <source>
        <dbReference type="EMBL" id="PNF77532.1"/>
    </source>
</evidence>
<dbReference type="InterPro" id="IPR025309">
    <property type="entry name" value="KTSC_dom"/>
</dbReference>
<organism evidence="2 3">
    <name type="scientific">Stutzerimonas degradans</name>
    <dbReference type="NCBI Taxonomy" id="2968968"/>
    <lineage>
        <taxon>Bacteria</taxon>
        <taxon>Pseudomonadati</taxon>
        <taxon>Pseudomonadota</taxon>
        <taxon>Gammaproteobacteria</taxon>
        <taxon>Pseudomonadales</taxon>
        <taxon>Pseudomonadaceae</taxon>
        <taxon>Stutzerimonas</taxon>
    </lineage>
</organism>
<keyword evidence="3" id="KW-1185">Reference proteome</keyword>
<sequence>MKRTPVASSSLRSLGYDAAQQVLEVEFASGALYRYEQVPAAAVQALLQADSLGRHFNQVFKPQHYPYRRIA</sequence>
<dbReference type="RefSeq" id="WP_102828146.1">
    <property type="nucleotide sequence ID" value="NZ_CP065721.1"/>
</dbReference>
<gene>
    <name evidence="2" type="ORF">CXK95_07550</name>
</gene>
<dbReference type="Pfam" id="PF13619">
    <property type="entry name" value="KTSC"/>
    <property type="match status" value="1"/>
</dbReference>